<evidence type="ECO:0000313" key="6">
    <source>
        <dbReference type="Proteomes" id="UP000285970"/>
    </source>
</evidence>
<dbReference type="GO" id="GO:0003677">
    <property type="term" value="F:DNA binding"/>
    <property type="evidence" value="ECO:0007669"/>
    <property type="project" value="UniProtKB-UniRule"/>
</dbReference>
<dbReference type="Gene3D" id="1.10.357.10">
    <property type="entry name" value="Tetracycline Repressor, domain 2"/>
    <property type="match status" value="1"/>
</dbReference>
<dbReference type="InterPro" id="IPR001647">
    <property type="entry name" value="HTH_TetR"/>
</dbReference>
<feature type="region of interest" description="Disordered" evidence="3">
    <location>
        <begin position="1"/>
        <end position="20"/>
    </location>
</feature>
<dbReference type="SUPFAM" id="SSF46689">
    <property type="entry name" value="Homeodomain-like"/>
    <property type="match status" value="1"/>
</dbReference>
<keyword evidence="1 2" id="KW-0238">DNA-binding</keyword>
<feature type="domain" description="HTH tetR-type" evidence="4">
    <location>
        <begin position="20"/>
        <end position="78"/>
    </location>
</feature>
<sequence>MGSQVSDARPSSRERRPHAVQADARILAAIRERLITDRHSSMAQLADAAGVGMSAIYSRFGSRDQLLRRLSDEGASMWETALDRAHESLDDGDDAWSVLETFVRTASAADVLALGSLDSTPEDGQQRMAELNRRGDELVGRLHARGVLREGVTSGDIGKILEAAGSVRGDGPRRTRTVKTRVLNIAIDGLRADFAPLVGDAPGPRDFAPH</sequence>
<dbReference type="OrthoDB" id="9795011at2"/>
<feature type="DNA-binding region" description="H-T-H motif" evidence="2">
    <location>
        <begin position="41"/>
        <end position="60"/>
    </location>
</feature>
<gene>
    <name evidence="5" type="ORF">D8Y23_04535</name>
</gene>
<dbReference type="Pfam" id="PF00440">
    <property type="entry name" value="TetR_N"/>
    <property type="match status" value="1"/>
</dbReference>
<dbReference type="InterPro" id="IPR009057">
    <property type="entry name" value="Homeodomain-like_sf"/>
</dbReference>
<name>A0A443JL56_9MICO</name>
<organism evidence="5 6">
    <name type="scientific">Microbacterium enclense</name>
    <dbReference type="NCBI Taxonomy" id="993073"/>
    <lineage>
        <taxon>Bacteria</taxon>
        <taxon>Bacillati</taxon>
        <taxon>Actinomycetota</taxon>
        <taxon>Actinomycetes</taxon>
        <taxon>Micrococcales</taxon>
        <taxon>Microbacteriaceae</taxon>
        <taxon>Microbacterium</taxon>
    </lineage>
</organism>
<evidence type="ECO:0000313" key="5">
    <source>
        <dbReference type="EMBL" id="RWR21253.1"/>
    </source>
</evidence>
<proteinExistence type="predicted"/>
<dbReference type="Proteomes" id="UP000285970">
    <property type="component" value="Unassembled WGS sequence"/>
</dbReference>
<dbReference type="RefSeq" id="WP_128216975.1">
    <property type="nucleotide sequence ID" value="NZ_RBZY01000011.1"/>
</dbReference>
<evidence type="ECO:0000259" key="4">
    <source>
        <dbReference type="PROSITE" id="PS50977"/>
    </source>
</evidence>
<accession>A0A443JL56</accession>
<evidence type="ECO:0000256" key="2">
    <source>
        <dbReference type="PROSITE-ProRule" id="PRU00335"/>
    </source>
</evidence>
<reference evidence="5 6" key="1">
    <citation type="journal article" date="2018" name="Front. Microbiol.">
        <title>Novel Insights Into Bacterial Dimethylsulfoniopropionate Catabolism in the East China Sea.</title>
        <authorList>
            <person name="Liu J."/>
            <person name="Liu J."/>
            <person name="Zhang S.H."/>
            <person name="Liang J."/>
            <person name="Lin H."/>
            <person name="Song D."/>
            <person name="Yang G.P."/>
            <person name="Todd J.D."/>
            <person name="Zhang X.H."/>
        </authorList>
    </citation>
    <scope>NUCLEOTIDE SEQUENCE [LARGE SCALE GENOMIC DNA]</scope>
    <source>
        <strain evidence="5 6">ZYFD042</strain>
    </source>
</reference>
<dbReference type="EMBL" id="RBZY01000011">
    <property type="protein sequence ID" value="RWR21253.1"/>
    <property type="molecule type" value="Genomic_DNA"/>
</dbReference>
<dbReference type="PROSITE" id="PS50977">
    <property type="entry name" value="HTH_TETR_2"/>
    <property type="match status" value="1"/>
</dbReference>
<evidence type="ECO:0000256" key="3">
    <source>
        <dbReference type="SAM" id="MobiDB-lite"/>
    </source>
</evidence>
<dbReference type="SUPFAM" id="SSF48498">
    <property type="entry name" value="Tetracyclin repressor-like, C-terminal domain"/>
    <property type="match status" value="1"/>
</dbReference>
<protein>
    <submittedName>
        <fullName evidence="5">TetR/AcrR family transcriptional regulator</fullName>
    </submittedName>
</protein>
<evidence type="ECO:0000256" key="1">
    <source>
        <dbReference type="ARBA" id="ARBA00023125"/>
    </source>
</evidence>
<dbReference type="InterPro" id="IPR036271">
    <property type="entry name" value="Tet_transcr_reg_TetR-rel_C_sf"/>
</dbReference>
<comment type="caution">
    <text evidence="5">The sequence shown here is derived from an EMBL/GenBank/DDBJ whole genome shotgun (WGS) entry which is preliminary data.</text>
</comment>
<dbReference type="AlphaFoldDB" id="A0A443JL56"/>